<dbReference type="Proteomes" id="UP000037088">
    <property type="component" value="Unassembled WGS sequence"/>
</dbReference>
<evidence type="ECO:0000256" key="8">
    <source>
        <dbReference type="ARBA" id="ARBA00023014"/>
    </source>
</evidence>
<dbReference type="GO" id="GO:0043139">
    <property type="term" value="F:5'-3' DNA helicase activity"/>
    <property type="evidence" value="ECO:0007669"/>
    <property type="project" value="UniProtKB-EC"/>
</dbReference>
<evidence type="ECO:0000256" key="7">
    <source>
        <dbReference type="ARBA" id="ARBA00023004"/>
    </source>
</evidence>
<comment type="caution">
    <text evidence="17">The sequence shown here is derived from an EMBL/GenBank/DDBJ whole genome shotgun (WGS) entry which is preliminary data.</text>
</comment>
<keyword evidence="6" id="KW-0067">ATP-binding</keyword>
<evidence type="ECO:0000256" key="12">
    <source>
        <dbReference type="ARBA" id="ARBA00044969"/>
    </source>
</evidence>
<comment type="cofactor">
    <cofactor evidence="1">
        <name>[4Fe-4S] cluster</name>
        <dbReference type="ChEBI" id="CHEBI:49883"/>
    </cofactor>
</comment>
<dbReference type="AlphaFoldDB" id="A0A0L7TBE1"/>
<dbReference type="Proteomes" id="UP000036851">
    <property type="component" value="Unassembled WGS sequence"/>
</dbReference>
<dbReference type="EC" id="5.6.2.3" evidence="12"/>
<dbReference type="SUPFAM" id="SSF52540">
    <property type="entry name" value="P-loop containing nucleoside triphosphate hydrolases"/>
    <property type="match status" value="2"/>
</dbReference>
<dbReference type="GO" id="GO:0051536">
    <property type="term" value="F:iron-sulfur cluster binding"/>
    <property type="evidence" value="ECO:0007669"/>
    <property type="project" value="UniProtKB-KW"/>
</dbReference>
<organism evidence="17 18">
    <name type="scientific">Winslowiella iniecta</name>
    <dbReference type="NCBI Taxonomy" id="1560201"/>
    <lineage>
        <taxon>Bacteria</taxon>
        <taxon>Pseudomonadati</taxon>
        <taxon>Pseudomonadota</taxon>
        <taxon>Gammaproteobacteria</taxon>
        <taxon>Enterobacterales</taxon>
        <taxon>Erwiniaceae</taxon>
        <taxon>Winslowiella</taxon>
    </lineage>
</organism>
<dbReference type="EMBL" id="JRXF01000019">
    <property type="protein sequence ID" value="KOC92678.1"/>
    <property type="molecule type" value="Genomic_DNA"/>
</dbReference>
<evidence type="ECO:0000259" key="15">
    <source>
        <dbReference type="PROSITE" id="PS51193"/>
    </source>
</evidence>
<dbReference type="InterPro" id="IPR006555">
    <property type="entry name" value="ATP-dep_Helicase_C"/>
</dbReference>
<dbReference type="InterPro" id="IPR010614">
    <property type="entry name" value="RAD3-like_helicase_DEAD"/>
</dbReference>
<keyword evidence="10" id="KW-0413">Isomerase</keyword>
<evidence type="ECO:0000313" key="18">
    <source>
        <dbReference type="Proteomes" id="UP000036851"/>
    </source>
</evidence>
<dbReference type="RefSeq" id="WP_052900111.1">
    <property type="nucleotide sequence ID" value="NZ_JRXE01000019.1"/>
</dbReference>
<comment type="similarity">
    <text evidence="11">Belongs to the helicase family. DinG subfamily.</text>
</comment>
<protein>
    <recommendedName>
        <fullName evidence="14">ATP-dependent DNA helicase YoaA</fullName>
        <ecNumber evidence="12">5.6.2.3</ecNumber>
    </recommendedName>
</protein>
<evidence type="ECO:0000313" key="19">
    <source>
        <dbReference type="Proteomes" id="UP000037088"/>
    </source>
</evidence>
<dbReference type="SMART" id="SM00491">
    <property type="entry name" value="HELICc2"/>
    <property type="match status" value="1"/>
</dbReference>
<evidence type="ECO:0000256" key="6">
    <source>
        <dbReference type="ARBA" id="ARBA00022840"/>
    </source>
</evidence>
<gene>
    <name evidence="16" type="ORF">NG42_14220</name>
    <name evidence="17" type="ORF">NG43_13045</name>
</gene>
<dbReference type="Gene3D" id="3.40.50.300">
    <property type="entry name" value="P-loop containing nucleotide triphosphate hydrolases"/>
    <property type="match status" value="2"/>
</dbReference>
<dbReference type="InterPro" id="IPR014001">
    <property type="entry name" value="Helicase_ATP-bd"/>
</dbReference>
<dbReference type="InterPro" id="IPR027417">
    <property type="entry name" value="P-loop_NTPase"/>
</dbReference>
<dbReference type="SMART" id="SM00487">
    <property type="entry name" value="DEXDc"/>
    <property type="match status" value="1"/>
</dbReference>
<proteinExistence type="inferred from homology"/>
<keyword evidence="2" id="KW-0479">Metal-binding</keyword>
<dbReference type="PATRIC" id="fig|1560201.3.peg.3022"/>
<dbReference type="InterPro" id="IPR045028">
    <property type="entry name" value="DinG/Rad3-like"/>
</dbReference>
<evidence type="ECO:0000256" key="2">
    <source>
        <dbReference type="ARBA" id="ARBA00022723"/>
    </source>
</evidence>
<feature type="domain" description="Helicase ATP-binding" evidence="15">
    <location>
        <begin position="10"/>
        <end position="272"/>
    </location>
</feature>
<comment type="catalytic activity">
    <reaction evidence="13">
        <text>ATP + H2O = ADP + phosphate + H(+)</text>
        <dbReference type="Rhea" id="RHEA:13065"/>
        <dbReference type="ChEBI" id="CHEBI:15377"/>
        <dbReference type="ChEBI" id="CHEBI:15378"/>
        <dbReference type="ChEBI" id="CHEBI:30616"/>
        <dbReference type="ChEBI" id="CHEBI:43474"/>
        <dbReference type="ChEBI" id="CHEBI:456216"/>
        <dbReference type="EC" id="5.6.2.3"/>
    </reaction>
</comment>
<keyword evidence="5 17" id="KW-0347">Helicase</keyword>
<evidence type="ECO:0000256" key="13">
    <source>
        <dbReference type="ARBA" id="ARBA00048954"/>
    </source>
</evidence>
<keyword evidence="8" id="KW-0411">Iron-sulfur</keyword>
<evidence type="ECO:0000313" key="17">
    <source>
        <dbReference type="EMBL" id="KOC92678.1"/>
    </source>
</evidence>
<dbReference type="InterPro" id="IPR014013">
    <property type="entry name" value="Helic_SF1/SF2_ATP-bd_DinG/Rad3"/>
</dbReference>
<keyword evidence="19" id="KW-1185">Reference proteome</keyword>
<reference evidence="18 19" key="1">
    <citation type="journal article" date="2015" name="Int. J. Syst. Evol. Microbiol.">
        <title>Erwinia iniecta sp. nov., isolated from Russian wheat aphids (Diuraphis noxia).</title>
        <authorList>
            <person name="Campillo T."/>
            <person name="Luna E."/>
            <person name="Portier P."/>
            <person name="Fischer-Le Saux M."/>
            <person name="Lapitan N."/>
            <person name="Tisserat N.A."/>
            <person name="Leach J.E."/>
        </authorList>
    </citation>
    <scope>NUCLEOTIDE SEQUENCE [LARGE SCALE GENOMIC DNA]</scope>
    <source>
        <strain evidence="16 19">B120</strain>
        <strain evidence="17 18">B149</strain>
    </source>
</reference>
<dbReference type="Pfam" id="PF06733">
    <property type="entry name" value="DEAD_2"/>
    <property type="match status" value="1"/>
</dbReference>
<dbReference type="EMBL" id="JRXE01000019">
    <property type="protein sequence ID" value="KOC89029.1"/>
    <property type="molecule type" value="Genomic_DNA"/>
</dbReference>
<name>A0A0L7TBE1_9GAMM</name>
<evidence type="ECO:0000256" key="9">
    <source>
        <dbReference type="ARBA" id="ARBA00023125"/>
    </source>
</evidence>
<dbReference type="InterPro" id="IPR011545">
    <property type="entry name" value="DEAD/DEAH_box_helicase_dom"/>
</dbReference>
<evidence type="ECO:0000256" key="4">
    <source>
        <dbReference type="ARBA" id="ARBA00022801"/>
    </source>
</evidence>
<dbReference type="Pfam" id="PF13307">
    <property type="entry name" value="Helicase_C_2"/>
    <property type="match status" value="1"/>
</dbReference>
<evidence type="ECO:0000256" key="1">
    <source>
        <dbReference type="ARBA" id="ARBA00001966"/>
    </source>
</evidence>
<dbReference type="GO" id="GO:0003677">
    <property type="term" value="F:DNA binding"/>
    <property type="evidence" value="ECO:0007669"/>
    <property type="project" value="UniProtKB-KW"/>
</dbReference>
<evidence type="ECO:0000256" key="11">
    <source>
        <dbReference type="ARBA" id="ARBA00038058"/>
    </source>
</evidence>
<dbReference type="Pfam" id="PF00270">
    <property type="entry name" value="DEAD"/>
    <property type="match status" value="1"/>
</dbReference>
<evidence type="ECO:0000313" key="16">
    <source>
        <dbReference type="EMBL" id="KOC89029.1"/>
    </source>
</evidence>
<evidence type="ECO:0000256" key="10">
    <source>
        <dbReference type="ARBA" id="ARBA00023235"/>
    </source>
</evidence>
<keyword evidence="3" id="KW-0547">Nucleotide-binding</keyword>
<keyword evidence="7" id="KW-0408">Iron</keyword>
<dbReference type="GO" id="GO:0005524">
    <property type="term" value="F:ATP binding"/>
    <property type="evidence" value="ECO:0007669"/>
    <property type="project" value="UniProtKB-KW"/>
</dbReference>
<sequence length="636" mass="70143">MADDFAADGALAREIPGFKPREAQRQMAEAVSKAIENRSELVVEAGTGTGKTFAYLAPALRAGKKVIVSTGSKALQDQLYSRDLPTVARALKFKGSLALLKGRSNYLCLERLEQQSMAGGELAVQAMSDLVHLRGWSNETVDGDISTCGGVAEDSTIWPLVTSTNDNCLGSDCPLYKDCFVVKARRRAMDADVVVVNHHLFLADMVVKESGFAELIPEADVMIFDEAHQVPDIASQYFGQQLSSRQLIDLAKDITIAYRTEIRDAQQLQKSADRLAQCAQDFRLALGDPGFRGNLRELLSDTHIQRALTLLDDALELCYDVAKMSLGRSALLDAAFERAALYRNRLKRLKDVSQPGFSYWYECNSRHFVLALTPLSVSERFREVMDERPAAWIFTSATLSVNEQMSHFVERLGVTGADSMILSSPFDYASQALLCVPRNLPSPNQPDGARQLARMLLPLIEANNGRCFFLCTSHKMMRELAEQFRALLTLPVLLQGETSKGQLLKQFVAAGNALLVATSSFWEGVDVRGDALSLVIIDKLPFTSPDDPLLKARMEDCKVRGGEPFDDVQLPDAVITLKQGVGRLIRDVDDRGVLVICDNRLVMRPYGAVFLNSLPPTPRTRDIQQAVDFLTSASAQ</sequence>
<dbReference type="STRING" id="1560201.NG42_14220"/>
<keyword evidence="9" id="KW-0238">DNA-binding</keyword>
<dbReference type="FunFam" id="3.40.50.300:FF:000499">
    <property type="entry name" value="ATP-dependent DNA helicase"/>
    <property type="match status" value="1"/>
</dbReference>
<dbReference type="OrthoDB" id="9805194at2"/>
<dbReference type="PROSITE" id="PS51193">
    <property type="entry name" value="HELICASE_ATP_BIND_2"/>
    <property type="match status" value="1"/>
</dbReference>
<dbReference type="FunFam" id="3.40.50.300:FF:000466">
    <property type="entry name" value="ATP-dependent DNA helicase"/>
    <property type="match status" value="1"/>
</dbReference>
<dbReference type="GO" id="GO:0006281">
    <property type="term" value="P:DNA repair"/>
    <property type="evidence" value="ECO:0007669"/>
    <property type="project" value="TreeGrafter"/>
</dbReference>
<dbReference type="GO" id="GO:0016818">
    <property type="term" value="F:hydrolase activity, acting on acid anhydrides, in phosphorus-containing anhydrides"/>
    <property type="evidence" value="ECO:0007669"/>
    <property type="project" value="InterPro"/>
</dbReference>
<accession>A0A0L7TBE1</accession>
<evidence type="ECO:0000256" key="14">
    <source>
        <dbReference type="ARBA" id="ARBA00071792"/>
    </source>
</evidence>
<evidence type="ECO:0000256" key="3">
    <source>
        <dbReference type="ARBA" id="ARBA00022741"/>
    </source>
</evidence>
<dbReference type="PANTHER" id="PTHR11472:SF34">
    <property type="entry name" value="REGULATOR OF TELOMERE ELONGATION HELICASE 1"/>
    <property type="match status" value="1"/>
</dbReference>
<dbReference type="PANTHER" id="PTHR11472">
    <property type="entry name" value="DNA REPAIR DEAD HELICASE RAD3/XP-D SUBFAMILY MEMBER"/>
    <property type="match status" value="1"/>
</dbReference>
<evidence type="ECO:0000256" key="5">
    <source>
        <dbReference type="ARBA" id="ARBA00022806"/>
    </source>
</evidence>
<keyword evidence="4" id="KW-0378">Hydrolase</keyword>
<dbReference type="GO" id="GO:0046872">
    <property type="term" value="F:metal ion binding"/>
    <property type="evidence" value="ECO:0007669"/>
    <property type="project" value="UniProtKB-KW"/>
</dbReference>